<reference evidence="1" key="1">
    <citation type="submission" date="2021-06" db="EMBL/GenBank/DDBJ databases">
        <authorList>
            <person name="Kallberg Y."/>
            <person name="Tangrot J."/>
            <person name="Rosling A."/>
        </authorList>
    </citation>
    <scope>NUCLEOTIDE SEQUENCE</scope>
    <source>
        <strain evidence="1">AU212A</strain>
    </source>
</reference>
<dbReference type="Proteomes" id="UP000789860">
    <property type="component" value="Unassembled WGS sequence"/>
</dbReference>
<sequence>TSENDKLHRKNQKLNMQIMSENDKFYRIITAICSLKEKYIIWPCGNYREEVNKGFEKFGLPIVIGAIDGSHILLIEILSKINKDVYLSRKHRYALHLQGIVNHKGHFIFYQISWSVLVHDAKAFKNSYIYENNSLFIEDEDYLVGDSAYPLLQWLITLFKDLQGLDIQQQKYFNTIHSKTRVVIKQAFGRLKTRFPFLRDMRLKDTKKGTDIIDIALILHNFEQNNENNNFELEEQDNEDNNSELEIDNTE</sequence>
<keyword evidence="2" id="KW-1185">Reference proteome</keyword>
<organism evidence="1 2">
    <name type="scientific">Scutellospora calospora</name>
    <dbReference type="NCBI Taxonomy" id="85575"/>
    <lineage>
        <taxon>Eukaryota</taxon>
        <taxon>Fungi</taxon>
        <taxon>Fungi incertae sedis</taxon>
        <taxon>Mucoromycota</taxon>
        <taxon>Glomeromycotina</taxon>
        <taxon>Glomeromycetes</taxon>
        <taxon>Diversisporales</taxon>
        <taxon>Gigasporaceae</taxon>
        <taxon>Scutellospora</taxon>
    </lineage>
</organism>
<evidence type="ECO:0000313" key="1">
    <source>
        <dbReference type="EMBL" id="CAG8476510.1"/>
    </source>
</evidence>
<dbReference type="EMBL" id="CAJVPM010001914">
    <property type="protein sequence ID" value="CAG8476510.1"/>
    <property type="molecule type" value="Genomic_DNA"/>
</dbReference>
<evidence type="ECO:0000313" key="2">
    <source>
        <dbReference type="Proteomes" id="UP000789860"/>
    </source>
</evidence>
<proteinExistence type="predicted"/>
<feature type="non-terminal residue" evidence="1">
    <location>
        <position position="1"/>
    </location>
</feature>
<accession>A0ACA9KJN4</accession>
<gene>
    <name evidence="1" type="ORF">SCALOS_LOCUS2247</name>
</gene>
<comment type="caution">
    <text evidence="1">The sequence shown here is derived from an EMBL/GenBank/DDBJ whole genome shotgun (WGS) entry which is preliminary data.</text>
</comment>
<name>A0ACA9KJN4_9GLOM</name>
<protein>
    <submittedName>
        <fullName evidence="1">9572_t:CDS:1</fullName>
    </submittedName>
</protein>